<dbReference type="GO" id="GO:0016052">
    <property type="term" value="P:carbohydrate catabolic process"/>
    <property type="evidence" value="ECO:0007669"/>
    <property type="project" value="TreeGrafter"/>
</dbReference>
<evidence type="ECO:0000313" key="6">
    <source>
        <dbReference type="Proteomes" id="UP001189143"/>
    </source>
</evidence>
<dbReference type="PANTHER" id="PTHR34135:SF2">
    <property type="entry name" value="LYSOZYME"/>
    <property type="match status" value="1"/>
</dbReference>
<gene>
    <name evidence="5" type="ORF">CNEO2_1470001</name>
</gene>
<comment type="similarity">
    <text evidence="1 4">Belongs to the glycosyl hydrolase 25 family.</text>
</comment>
<dbReference type="GO" id="GO:0009253">
    <property type="term" value="P:peptidoglycan catabolic process"/>
    <property type="evidence" value="ECO:0007669"/>
    <property type="project" value="InterPro"/>
</dbReference>
<comment type="catalytic activity">
    <reaction evidence="4">
        <text>Hydrolysis of (1-&gt;4)-beta-linkages between N-acetylmuramic acid and N-acetyl-D-glucosamine residues in a peptidoglycan and between N-acetyl-D-glucosamine residues in chitodextrins.</text>
        <dbReference type="EC" id="3.2.1.17"/>
    </reaction>
</comment>
<dbReference type="PANTHER" id="PTHR34135">
    <property type="entry name" value="LYSOZYME"/>
    <property type="match status" value="1"/>
</dbReference>
<dbReference type="GO" id="GO:0016998">
    <property type="term" value="P:cell wall macromolecule catabolic process"/>
    <property type="evidence" value="ECO:0007669"/>
    <property type="project" value="InterPro"/>
</dbReference>
<keyword evidence="2 4" id="KW-0378">Hydrolase</keyword>
<dbReference type="Gene3D" id="2.10.270.10">
    <property type="entry name" value="Cholin Binding"/>
    <property type="match status" value="1"/>
</dbReference>
<keyword evidence="3 4" id="KW-0326">Glycosidase</keyword>
<reference evidence="5" key="1">
    <citation type="submission" date="2022-10" db="EMBL/GenBank/DDBJ databases">
        <authorList>
            <person name="Aires J."/>
            <person name="Mesa V."/>
        </authorList>
    </citation>
    <scope>NUCLEOTIDE SEQUENCE</scope>
    <source>
        <strain evidence="5">Clostridium neonatale JD116</strain>
    </source>
</reference>
<dbReference type="CDD" id="cd06525">
    <property type="entry name" value="GH25_Lyc-like"/>
    <property type="match status" value="1"/>
</dbReference>
<name>A0AAD2DDM1_9CLOT</name>
<evidence type="ECO:0000313" key="5">
    <source>
        <dbReference type="EMBL" id="CAI3543979.1"/>
    </source>
</evidence>
<dbReference type="Gene3D" id="3.20.20.80">
    <property type="entry name" value="Glycosidases"/>
    <property type="match status" value="1"/>
</dbReference>
<dbReference type="SUPFAM" id="SSF69360">
    <property type="entry name" value="Cell wall binding repeat"/>
    <property type="match status" value="1"/>
</dbReference>
<sequence>MLTGWFQDSNSKWYYLDIDQGYMYSSATILIDGKYYSFDSSGVWREKKIFKGIDVSNNNGSINFNKVKDSGVESVYIKATEGTTFKDGYLDSNYSNAHSVGLKTGFYHFLVGTSSPETQATNFYNAIKNKSNDLIPMLDIETNFNGLVDYVERFIKKFKEISNMQIGIYTYTGFLSNLKGKFTKYLLWEANYNNTPWKLPNNSYTRVGHQYTEKGKVNGIQGAVDVNEFNNSIYN</sequence>
<dbReference type="Proteomes" id="UP001189143">
    <property type="component" value="Unassembled WGS sequence"/>
</dbReference>
<proteinExistence type="inferred from homology"/>
<organism evidence="5 6">
    <name type="scientific">Clostridium neonatale</name>
    <dbReference type="NCBI Taxonomy" id="137838"/>
    <lineage>
        <taxon>Bacteria</taxon>
        <taxon>Bacillati</taxon>
        <taxon>Bacillota</taxon>
        <taxon>Clostridia</taxon>
        <taxon>Eubacteriales</taxon>
        <taxon>Clostridiaceae</taxon>
        <taxon>Clostridium</taxon>
    </lineage>
</organism>
<accession>A0AAD2DDM1</accession>
<dbReference type="SMART" id="SM00641">
    <property type="entry name" value="Glyco_25"/>
    <property type="match status" value="1"/>
</dbReference>
<protein>
    <recommendedName>
        <fullName evidence="4">Lysozyme</fullName>
        <ecNumber evidence="4">3.2.1.17</ecNumber>
    </recommendedName>
</protein>
<dbReference type="InterPro" id="IPR002053">
    <property type="entry name" value="Glyco_hydro_25"/>
</dbReference>
<dbReference type="EMBL" id="CAMTCP010000052">
    <property type="protein sequence ID" value="CAI3543979.1"/>
    <property type="molecule type" value="Genomic_DNA"/>
</dbReference>
<dbReference type="InterPro" id="IPR008270">
    <property type="entry name" value="Glyco_hydro_25_AS"/>
</dbReference>
<dbReference type="SUPFAM" id="SSF51445">
    <property type="entry name" value="(Trans)glycosidases"/>
    <property type="match status" value="1"/>
</dbReference>
<evidence type="ECO:0000256" key="3">
    <source>
        <dbReference type="ARBA" id="ARBA00023295"/>
    </source>
</evidence>
<evidence type="ECO:0000256" key="1">
    <source>
        <dbReference type="ARBA" id="ARBA00010646"/>
    </source>
</evidence>
<comment type="caution">
    <text evidence="5">The sequence shown here is derived from an EMBL/GenBank/DDBJ whole genome shotgun (WGS) entry which is preliminary data.</text>
</comment>
<dbReference type="GO" id="GO:0003796">
    <property type="term" value="F:lysozyme activity"/>
    <property type="evidence" value="ECO:0007669"/>
    <property type="project" value="UniProtKB-EC"/>
</dbReference>
<dbReference type="Pfam" id="PF01183">
    <property type="entry name" value="Glyco_hydro_25"/>
    <property type="match status" value="1"/>
</dbReference>
<dbReference type="AlphaFoldDB" id="A0AAD2DDM1"/>
<dbReference type="PROSITE" id="PS00953">
    <property type="entry name" value="GLYCOSYL_HYDROL_F25_1"/>
    <property type="match status" value="1"/>
</dbReference>
<evidence type="ECO:0000256" key="2">
    <source>
        <dbReference type="ARBA" id="ARBA00022801"/>
    </source>
</evidence>
<evidence type="ECO:0000256" key="4">
    <source>
        <dbReference type="RuleBase" id="RU361176"/>
    </source>
</evidence>
<dbReference type="PROSITE" id="PS51904">
    <property type="entry name" value="GLYCOSYL_HYDROL_F25_2"/>
    <property type="match status" value="1"/>
</dbReference>
<dbReference type="EC" id="3.2.1.17" evidence="4"/>
<dbReference type="InterPro" id="IPR018077">
    <property type="entry name" value="Glyco_hydro_fam25_subgr"/>
</dbReference>
<dbReference type="InterPro" id="IPR017853">
    <property type="entry name" value="GH"/>
</dbReference>